<feature type="chain" id="PRO_5040437450" evidence="2">
    <location>
        <begin position="28"/>
        <end position="444"/>
    </location>
</feature>
<evidence type="ECO:0000256" key="2">
    <source>
        <dbReference type="SAM" id="SignalP"/>
    </source>
</evidence>
<evidence type="ECO:0000313" key="4">
    <source>
        <dbReference type="Proteomes" id="UP001153069"/>
    </source>
</evidence>
<accession>A0A9N8HJR1</accession>
<evidence type="ECO:0000313" key="3">
    <source>
        <dbReference type="EMBL" id="CAB9515292.1"/>
    </source>
</evidence>
<protein>
    <submittedName>
        <fullName evidence="3">Uncharacterized protein</fullName>
    </submittedName>
</protein>
<feature type="compositionally biased region" description="Low complexity" evidence="1">
    <location>
        <begin position="297"/>
        <end position="307"/>
    </location>
</feature>
<keyword evidence="2" id="KW-0732">Signal</keyword>
<proteinExistence type="predicted"/>
<name>A0A9N8HJR1_9STRA</name>
<dbReference type="EMBL" id="CAICTM010000704">
    <property type="protein sequence ID" value="CAB9515292.1"/>
    <property type="molecule type" value="Genomic_DNA"/>
</dbReference>
<dbReference type="Proteomes" id="UP001153069">
    <property type="component" value="Unassembled WGS sequence"/>
</dbReference>
<feature type="signal peptide" evidence="2">
    <location>
        <begin position="1"/>
        <end position="27"/>
    </location>
</feature>
<reference evidence="3" key="1">
    <citation type="submission" date="2020-06" db="EMBL/GenBank/DDBJ databases">
        <authorList>
            <consortium name="Plant Systems Biology data submission"/>
        </authorList>
    </citation>
    <scope>NUCLEOTIDE SEQUENCE</scope>
    <source>
        <strain evidence="3">D6</strain>
    </source>
</reference>
<gene>
    <name evidence="3" type="ORF">SEMRO_705_G190370.1</name>
</gene>
<dbReference type="AlphaFoldDB" id="A0A9N8HJR1"/>
<comment type="caution">
    <text evidence="3">The sequence shown here is derived from an EMBL/GenBank/DDBJ whole genome shotgun (WGS) entry which is preliminary data.</text>
</comment>
<keyword evidence="4" id="KW-1185">Reference proteome</keyword>
<evidence type="ECO:0000256" key="1">
    <source>
        <dbReference type="SAM" id="MobiDB-lite"/>
    </source>
</evidence>
<sequence length="444" mass="47487">MGTFSFSIQSVSTLHLLALAGLAVVSNHNFQVSALSASTSTGAAGTLSYLDSLSRVQVATTSGTGGTGVAPAITPSTGGKTKNTKEEIIASASASASAIAAGTKGNSAKATSSIYKASTGRYEFKAAPRLDAKTKIQKERESNELLNSIGFVVSTTLYVGIPYALFGMPSDFLLDKVEHQIGQVIGTGTQETSNFRELLVQKGLVNDNDSRPSQLLKESFQAATEFAIKSTWSPQTSKQPHPRMDTDAIVGRIMAPSKSNYQYMYMDQPKVAQVPVPVVPVPAVPVPAVPVPVQVQETVQEQQPATPSKSDSDSPVMAMEQVQNVQETEQEQEQEQATATQSDSSVVAIQEGEDAAIYPSTTLPELDAPVNTGTGTGTTASNAIMEQETAPVAWQQRTDYQSYHYDNHNQYNDNNQDNDVEYQGTNAKQQSLADQEYGHDTSLF</sequence>
<feature type="region of interest" description="Disordered" evidence="1">
    <location>
        <begin position="297"/>
        <end position="345"/>
    </location>
</feature>
<organism evidence="3 4">
    <name type="scientific">Seminavis robusta</name>
    <dbReference type="NCBI Taxonomy" id="568900"/>
    <lineage>
        <taxon>Eukaryota</taxon>
        <taxon>Sar</taxon>
        <taxon>Stramenopiles</taxon>
        <taxon>Ochrophyta</taxon>
        <taxon>Bacillariophyta</taxon>
        <taxon>Bacillariophyceae</taxon>
        <taxon>Bacillariophycidae</taxon>
        <taxon>Naviculales</taxon>
        <taxon>Naviculaceae</taxon>
        <taxon>Seminavis</taxon>
    </lineage>
</organism>